<evidence type="ECO:0000313" key="5">
    <source>
        <dbReference type="Proteomes" id="UP000094764"/>
    </source>
</evidence>
<dbReference type="AlphaFoldDB" id="A0A1E5H2Y8"/>
<feature type="chain" id="PRO_5039683321" description="DUF5067 domain-containing protein" evidence="2">
    <location>
        <begin position="20"/>
        <end position="303"/>
    </location>
</feature>
<organism evidence="4 5">
    <name type="scientific">Enterococcus quebecensis</name>
    <dbReference type="NCBI Taxonomy" id="903983"/>
    <lineage>
        <taxon>Bacteria</taxon>
        <taxon>Bacillati</taxon>
        <taxon>Bacillota</taxon>
        <taxon>Bacilli</taxon>
        <taxon>Lactobacillales</taxon>
        <taxon>Enterococcaceae</taxon>
        <taxon>Enterococcus</taxon>
    </lineage>
</organism>
<feature type="signal peptide" evidence="2">
    <location>
        <begin position="1"/>
        <end position="19"/>
    </location>
</feature>
<accession>A0A1E5H2Y8</accession>
<name>A0A1E5H2Y8_9ENTE</name>
<evidence type="ECO:0000259" key="3">
    <source>
        <dbReference type="Pfam" id="PF16729"/>
    </source>
</evidence>
<reference evidence="5" key="1">
    <citation type="submission" date="2016-09" db="EMBL/GenBank/DDBJ databases">
        <authorList>
            <person name="Gulvik C.A."/>
        </authorList>
    </citation>
    <scope>NUCLEOTIDE SEQUENCE [LARGE SCALE GENOMIC DNA]</scope>
    <source>
        <strain evidence="5">LMG 26306</strain>
    </source>
</reference>
<feature type="domain" description="DUF5067" evidence="3">
    <location>
        <begin position="173"/>
        <end position="284"/>
    </location>
</feature>
<dbReference type="PROSITE" id="PS51257">
    <property type="entry name" value="PROKAR_LIPOPROTEIN"/>
    <property type="match status" value="1"/>
</dbReference>
<dbReference type="OrthoDB" id="2179075at2"/>
<dbReference type="InterPro" id="IPR029050">
    <property type="entry name" value="Immunoprotect_excell_Ig-like"/>
</dbReference>
<dbReference type="InterPro" id="IPR031989">
    <property type="entry name" value="DUF5067"/>
</dbReference>
<gene>
    <name evidence="4" type="ORF">BCR23_00710</name>
</gene>
<sequence>MKRKRLLALFLLTGVGVLAACSAFSNVKKNVPETSHTEKKVNSDSAMRSLKEKEKLYDDLASNANSPKMLKYSDQFKQKISFVAQVEGEPKQVKSKDDSLNGEWYVSVLLMRNKNTPIYLNLSDIKKKNWPKNDDILRIEGTPIGYLYTSYNNERLDLLDMKASALEVVNVKNESVSSDKVIETNQYKVEITAIDLLQDAFEDPSLVVYYNFKNKKGYRSVSPLKNYFYFSQKKKRLETTILNVNNNQLDSKAINRDTLEPGEEMLYYEAFKLLDLEEKVYLDVFDDEYNLLNTLELSVPGAK</sequence>
<evidence type="ECO:0000313" key="4">
    <source>
        <dbReference type="EMBL" id="OEG19244.1"/>
    </source>
</evidence>
<dbReference type="EMBL" id="MIKB01000001">
    <property type="protein sequence ID" value="OEG19244.1"/>
    <property type="molecule type" value="Genomic_DNA"/>
</dbReference>
<dbReference type="RefSeq" id="WP_069633586.1">
    <property type="nucleotide sequence ID" value="NZ_JXKZ01000001.1"/>
</dbReference>
<proteinExistence type="predicted"/>
<dbReference type="Proteomes" id="UP000094764">
    <property type="component" value="Unassembled WGS sequence"/>
</dbReference>
<evidence type="ECO:0000256" key="1">
    <source>
        <dbReference type="ARBA" id="ARBA00022729"/>
    </source>
</evidence>
<keyword evidence="1 2" id="KW-0732">Signal</keyword>
<dbReference type="Pfam" id="PF16729">
    <property type="entry name" value="DUF5067"/>
    <property type="match status" value="1"/>
</dbReference>
<protein>
    <recommendedName>
        <fullName evidence="3">DUF5067 domain-containing protein</fullName>
    </recommendedName>
</protein>
<keyword evidence="5" id="KW-1185">Reference proteome</keyword>
<dbReference type="Gene3D" id="2.60.40.1240">
    <property type="match status" value="1"/>
</dbReference>
<evidence type="ECO:0000256" key="2">
    <source>
        <dbReference type="SAM" id="SignalP"/>
    </source>
</evidence>
<comment type="caution">
    <text evidence="4">The sequence shown here is derived from an EMBL/GenBank/DDBJ whole genome shotgun (WGS) entry which is preliminary data.</text>
</comment>
<dbReference type="STRING" id="903983.BCR23_00710"/>